<accession>A0A8H6YGY4</accession>
<name>A0A8H6YGY4_9AGAR</name>
<protein>
    <submittedName>
        <fullName evidence="2">Putative d-alanyl-d-alanine carboxypeptidase protein</fullName>
    </submittedName>
</protein>
<dbReference type="OrthoDB" id="2251794at2759"/>
<organism evidence="2 3">
    <name type="scientific">Mycena sanguinolenta</name>
    <dbReference type="NCBI Taxonomy" id="230812"/>
    <lineage>
        <taxon>Eukaryota</taxon>
        <taxon>Fungi</taxon>
        <taxon>Dikarya</taxon>
        <taxon>Basidiomycota</taxon>
        <taxon>Agaricomycotina</taxon>
        <taxon>Agaricomycetes</taxon>
        <taxon>Agaricomycetidae</taxon>
        <taxon>Agaricales</taxon>
        <taxon>Marasmiineae</taxon>
        <taxon>Mycenaceae</taxon>
        <taxon>Mycena</taxon>
    </lineage>
</organism>
<keyword evidence="2" id="KW-0645">Protease</keyword>
<keyword evidence="2" id="KW-0121">Carboxypeptidase</keyword>
<feature type="chain" id="PRO_5034963707" evidence="1">
    <location>
        <begin position="19"/>
        <end position="105"/>
    </location>
</feature>
<keyword evidence="2" id="KW-0378">Hydrolase</keyword>
<evidence type="ECO:0000313" key="3">
    <source>
        <dbReference type="Proteomes" id="UP000623467"/>
    </source>
</evidence>
<dbReference type="Proteomes" id="UP000623467">
    <property type="component" value="Unassembled WGS sequence"/>
</dbReference>
<dbReference type="EMBL" id="JACAZH010000008">
    <property type="protein sequence ID" value="KAF7360960.1"/>
    <property type="molecule type" value="Genomic_DNA"/>
</dbReference>
<evidence type="ECO:0000313" key="2">
    <source>
        <dbReference type="EMBL" id="KAF7360960.1"/>
    </source>
</evidence>
<dbReference type="GO" id="GO:0004180">
    <property type="term" value="F:carboxypeptidase activity"/>
    <property type="evidence" value="ECO:0007669"/>
    <property type="project" value="UniProtKB-KW"/>
</dbReference>
<keyword evidence="3" id="KW-1185">Reference proteome</keyword>
<proteinExistence type="predicted"/>
<evidence type="ECO:0000256" key="1">
    <source>
        <dbReference type="SAM" id="SignalP"/>
    </source>
</evidence>
<sequence length="105" mass="10742">MSFSSLFVLFASIASTQAALNGPCTGGGLASGVGICISTSSCQASGGTIYNNLCPDDPEDIKCCTKAPCTSAIGGVCRFTSTCSINNHYMISGRLIPPPKSLRID</sequence>
<gene>
    <name evidence="2" type="ORF">MSAN_01126100</name>
</gene>
<reference evidence="2" key="1">
    <citation type="submission" date="2020-05" db="EMBL/GenBank/DDBJ databases">
        <title>Mycena genomes resolve the evolution of fungal bioluminescence.</title>
        <authorList>
            <person name="Tsai I.J."/>
        </authorList>
    </citation>
    <scope>NUCLEOTIDE SEQUENCE</scope>
    <source>
        <strain evidence="2">160909Yilan</strain>
    </source>
</reference>
<keyword evidence="1" id="KW-0732">Signal</keyword>
<dbReference type="AlphaFoldDB" id="A0A8H6YGY4"/>
<feature type="signal peptide" evidence="1">
    <location>
        <begin position="1"/>
        <end position="18"/>
    </location>
</feature>
<comment type="caution">
    <text evidence="2">The sequence shown here is derived from an EMBL/GenBank/DDBJ whole genome shotgun (WGS) entry which is preliminary data.</text>
</comment>